<protein>
    <submittedName>
        <fullName evidence="1">Uncharacterized protein</fullName>
    </submittedName>
</protein>
<evidence type="ECO:0000313" key="1">
    <source>
        <dbReference type="EMBL" id="EFO71126.1"/>
    </source>
</evidence>
<name>E1NRY6_9LACO</name>
<proteinExistence type="predicted"/>
<accession>E1NRY6</accession>
<dbReference type="Proteomes" id="UP000003648">
    <property type="component" value="Unassembled WGS sequence"/>
</dbReference>
<dbReference type="AlphaFoldDB" id="E1NRY6"/>
<sequence length="99" mass="11962">MEEKRNDNPLIEDVKRAIIDFCNREYEENHSYDEFNTLYPDLKHIGIAYTNTPDERYGIQYELNLEEKTWTQYIDDIPIKTESFDYESKGENEALRNMK</sequence>
<organism evidence="1 2">
    <name type="scientific">Lactobacillus iners LactinV 01V1-a</name>
    <dbReference type="NCBI Taxonomy" id="879297"/>
    <lineage>
        <taxon>Bacteria</taxon>
        <taxon>Bacillati</taxon>
        <taxon>Bacillota</taxon>
        <taxon>Bacilli</taxon>
        <taxon>Lactobacillales</taxon>
        <taxon>Lactobacillaceae</taxon>
        <taxon>Lactobacillus</taxon>
    </lineage>
</organism>
<reference evidence="1 2" key="1">
    <citation type="submission" date="2010-09" db="EMBL/GenBank/DDBJ databases">
        <authorList>
            <person name="Durkin A.S."/>
            <person name="Madupu R."/>
            <person name="Torralba M."/>
            <person name="Gillis M."/>
            <person name="Methe B."/>
            <person name="Sutton G."/>
            <person name="Nelson K.E."/>
        </authorList>
    </citation>
    <scope>NUCLEOTIDE SEQUENCE [LARGE SCALE GENOMIC DNA]</scope>
    <source>
        <strain evidence="1 2">LactinV 01V1-a</strain>
    </source>
</reference>
<comment type="caution">
    <text evidence="1">The sequence shown here is derived from an EMBL/GenBank/DDBJ whole genome shotgun (WGS) entry which is preliminary data.</text>
</comment>
<dbReference type="EMBL" id="AEHQ01000030">
    <property type="protein sequence ID" value="EFO71126.1"/>
    <property type="molecule type" value="Genomic_DNA"/>
</dbReference>
<evidence type="ECO:0000313" key="2">
    <source>
        <dbReference type="Proteomes" id="UP000003648"/>
    </source>
</evidence>
<gene>
    <name evidence="1" type="ORF">HMPREF9211_1522</name>
</gene>